<gene>
    <name evidence="1" type="ORF">Nepgr_033284</name>
</gene>
<evidence type="ECO:0000313" key="1">
    <source>
        <dbReference type="EMBL" id="GMH31441.1"/>
    </source>
</evidence>
<dbReference type="Proteomes" id="UP001279734">
    <property type="component" value="Unassembled WGS sequence"/>
</dbReference>
<comment type="caution">
    <text evidence="1">The sequence shown here is derived from an EMBL/GenBank/DDBJ whole genome shotgun (WGS) entry which is preliminary data.</text>
</comment>
<accession>A0AAD3Y8W6</accession>
<proteinExistence type="predicted"/>
<keyword evidence="2" id="KW-1185">Reference proteome</keyword>
<protein>
    <submittedName>
        <fullName evidence="1">Uncharacterized protein</fullName>
    </submittedName>
</protein>
<dbReference type="EMBL" id="BSYO01000040">
    <property type="protein sequence ID" value="GMH31441.1"/>
    <property type="molecule type" value="Genomic_DNA"/>
</dbReference>
<organism evidence="1 2">
    <name type="scientific">Nepenthes gracilis</name>
    <name type="common">Slender pitcher plant</name>
    <dbReference type="NCBI Taxonomy" id="150966"/>
    <lineage>
        <taxon>Eukaryota</taxon>
        <taxon>Viridiplantae</taxon>
        <taxon>Streptophyta</taxon>
        <taxon>Embryophyta</taxon>
        <taxon>Tracheophyta</taxon>
        <taxon>Spermatophyta</taxon>
        <taxon>Magnoliopsida</taxon>
        <taxon>eudicotyledons</taxon>
        <taxon>Gunneridae</taxon>
        <taxon>Pentapetalae</taxon>
        <taxon>Caryophyllales</taxon>
        <taxon>Nepenthaceae</taxon>
        <taxon>Nepenthes</taxon>
    </lineage>
</organism>
<dbReference type="AlphaFoldDB" id="A0AAD3Y8W6"/>
<evidence type="ECO:0000313" key="2">
    <source>
        <dbReference type="Proteomes" id="UP001279734"/>
    </source>
</evidence>
<name>A0AAD3Y8W6_NEPGR</name>
<reference evidence="1" key="1">
    <citation type="submission" date="2023-05" db="EMBL/GenBank/DDBJ databases">
        <title>Nepenthes gracilis genome sequencing.</title>
        <authorList>
            <person name="Fukushima K."/>
        </authorList>
    </citation>
    <scope>NUCLEOTIDE SEQUENCE</scope>
    <source>
        <strain evidence="1">SING2019-196</strain>
    </source>
</reference>
<sequence length="55" mass="6208">IILIREGVNCVPFKAKCSPCPKYISFYPISTGRLVEQDHSIQFQVFLRDPALGIV</sequence>
<feature type="non-terminal residue" evidence="1">
    <location>
        <position position="1"/>
    </location>
</feature>